<name>A0A1B1TAD6_9ARCH</name>
<evidence type="ECO:0000313" key="1">
    <source>
        <dbReference type="EMBL" id="ANV79223.1"/>
    </source>
</evidence>
<organism evidence="1">
    <name type="scientific">uncultured Poseidoniia archaeon</name>
    <dbReference type="NCBI Taxonomy" id="1697135"/>
    <lineage>
        <taxon>Archaea</taxon>
        <taxon>Methanobacteriati</taxon>
        <taxon>Thermoplasmatota</taxon>
        <taxon>Candidatus Poseidoniia</taxon>
        <taxon>environmental samples</taxon>
    </lineage>
</organism>
<proteinExistence type="predicted"/>
<reference evidence="1" key="2">
    <citation type="submission" date="2016-12" db="EMBL/GenBank/DDBJ databases">
        <authorList>
            <person name="Song W.-J."/>
            <person name="Kurnit D.M."/>
        </authorList>
    </citation>
    <scope>NUCLEOTIDE SEQUENCE</scope>
</reference>
<dbReference type="AlphaFoldDB" id="A0A1B1TAD6"/>
<accession>A0A1B1TAD6</accession>
<protein>
    <submittedName>
        <fullName evidence="1">Uncharacterized protein</fullName>
    </submittedName>
</protein>
<sequence>MQLVIIGYTRTNPDGRYISNEFRNLIVRKKIDEVSILNPASLDISDLASELAEIIGDDCITNFDLPPLKTDQVLIKDLKNQPWELLNSMLKVVKQPGNCLFVLGRGAALHQHLMWLTAQISSSSIVELNSSSLTVKQAKLAQKEDFNHIGKKTLSVFPNLYINEILKNNQDTGGWFGAVDISQIDGALTSGLSAALRPFVERDYISTEKAIDGNSIYKLTIDGWPQAINEYCNAREEINDALQLLVGFGRIPSLSNSKGPKGRPIRFFSQISPMQPFDSLVMTIQAHTDSYDGSIIMTLDEACETLTDTDFIGDLRAAKEIIRQRCLSDGINQTNHIICINPTYDDEFQEKYIKLLLTQLHLTETKFGLHNWNFDITNVFNELSPSVSMISNASNSNTYYTLKSRGEEGVVKQELSKSNFARSAHKLSVPNRFAMDCMGLNEKPGNSNILVGLMLLIDSEKESGDFLPFDPVPEEGKSTFTWLELESFVKNLKAPYDLTKGITTGSQSRMKPLINKGLIVHEIPTKGSSKLRYGLSNEGYSLALELYLHKKREGFR</sequence>
<reference evidence="1" key="1">
    <citation type="journal article" date="2015" name="ISME J.">
        <title>A new class of marine Euryarchaeota group II from the Mediterranean deep chlorophyll maximum.</title>
        <authorList>
            <person name="Martin-Cuadrado A.B."/>
            <person name="Garcia-Heredia I."/>
            <person name="Molto A.G."/>
            <person name="Lopez-Ubeda R."/>
            <person name="Kimes N."/>
            <person name="Lopez-Garcia P."/>
            <person name="Moreira D."/>
            <person name="Rodriguez-Valera F."/>
        </authorList>
    </citation>
    <scope>NUCLEOTIDE SEQUENCE</scope>
</reference>
<dbReference type="EMBL" id="KP211816">
    <property type="protein sequence ID" value="ANV79223.1"/>
    <property type="molecule type" value="Genomic_DNA"/>
</dbReference>